<reference evidence="1 2" key="1">
    <citation type="submission" date="2020-06" db="EMBL/GenBank/DDBJ databases">
        <title>REHAB project genomes.</title>
        <authorList>
            <person name="Shaw L.P."/>
        </authorList>
    </citation>
    <scope>NUCLEOTIDE SEQUENCE [LARGE SCALE GENOMIC DNA]</scope>
    <source>
        <strain evidence="1 2">RHB10-C12</strain>
    </source>
</reference>
<protein>
    <submittedName>
        <fullName evidence="1">Uncharacterized protein</fullName>
    </submittedName>
</protein>
<evidence type="ECO:0000313" key="2">
    <source>
        <dbReference type="Proteomes" id="UP000514754"/>
    </source>
</evidence>
<accession>A0A7D7D2D9</accession>
<dbReference type="AlphaFoldDB" id="A0A7D7D2D9"/>
<dbReference type="Proteomes" id="UP000514754">
    <property type="component" value="Chromosome"/>
</dbReference>
<name>A0A7D7D2D9_ECOLX</name>
<evidence type="ECO:0000313" key="1">
    <source>
        <dbReference type="EMBL" id="QMO38947.1"/>
    </source>
</evidence>
<dbReference type="EMBL" id="CP057906">
    <property type="protein sequence ID" value="QMO38947.1"/>
    <property type="molecule type" value="Genomic_DNA"/>
</dbReference>
<gene>
    <name evidence="1" type="ORF">HVW43_00930</name>
</gene>
<sequence length="51" mass="5843">MWALIVDGVVWEITDIDPNGRFHPSLLWVECGDDVEVGYLYDGKKFIFPDA</sequence>
<organism evidence="1 2">
    <name type="scientific">Escherichia coli</name>
    <dbReference type="NCBI Taxonomy" id="562"/>
    <lineage>
        <taxon>Bacteria</taxon>
        <taxon>Pseudomonadati</taxon>
        <taxon>Pseudomonadota</taxon>
        <taxon>Gammaproteobacteria</taxon>
        <taxon>Enterobacterales</taxon>
        <taxon>Enterobacteriaceae</taxon>
        <taxon>Escherichia</taxon>
    </lineage>
</organism>
<proteinExistence type="predicted"/>
<dbReference type="RefSeq" id="WP_163450400.1">
    <property type="nucleotide sequence ID" value="NZ_JAAKCT010000010.1"/>
</dbReference>